<dbReference type="InterPro" id="IPR027417">
    <property type="entry name" value="P-loop_NTPase"/>
</dbReference>
<evidence type="ECO:0000256" key="1">
    <source>
        <dbReference type="SAM" id="Coils"/>
    </source>
</evidence>
<accession>A0AAN6XVY4</accession>
<keyword evidence="1" id="KW-0175">Coiled coil</keyword>
<sequence length="360" mass="40313">MGQGPSKQAPANSLWSTENDVSSSEPAVPDIGPEDTVIAVMGLTGVGKSTFISYFSDTAIVGDDLESCTSTLSIHPATISDRTIYLIDTPGFDDTNRTDTDILKEIALWLHHSYDASVKLAGIVYLHRIQDNRVGGSGVKNIHLFRELCGTDRLSSVVLATTMWDTVPDQSKAEEREAELKTSPDFWAGLVEHGCSVLRQDDGAASATKILEHIITQSSLDSKQEGITLQIQEEIAEEGKALHETSAGEVLKASLEEQQRLYEAKTALLEEQLSKIASELASLQDAQATRDEQVRQEREREHRAVEKREMSREEEIIAFKRELDRLREDLHCTRVKQEKTEAEYRELTSNRWPWNWCIVM</sequence>
<feature type="region of interest" description="Disordered" evidence="2">
    <location>
        <begin position="286"/>
        <end position="306"/>
    </location>
</feature>
<evidence type="ECO:0000256" key="2">
    <source>
        <dbReference type="SAM" id="MobiDB-lite"/>
    </source>
</evidence>
<organism evidence="4 5">
    <name type="scientific">Rhypophila decipiens</name>
    <dbReference type="NCBI Taxonomy" id="261697"/>
    <lineage>
        <taxon>Eukaryota</taxon>
        <taxon>Fungi</taxon>
        <taxon>Dikarya</taxon>
        <taxon>Ascomycota</taxon>
        <taxon>Pezizomycotina</taxon>
        <taxon>Sordariomycetes</taxon>
        <taxon>Sordariomycetidae</taxon>
        <taxon>Sordariales</taxon>
        <taxon>Naviculisporaceae</taxon>
        <taxon>Rhypophila</taxon>
    </lineage>
</organism>
<protein>
    <submittedName>
        <fullName evidence="4">GTP-binding protein A</fullName>
    </submittedName>
</protein>
<dbReference type="Pfam" id="PF01926">
    <property type="entry name" value="MMR_HSR1"/>
    <property type="match status" value="1"/>
</dbReference>
<feature type="domain" description="G" evidence="3">
    <location>
        <begin position="38"/>
        <end position="98"/>
    </location>
</feature>
<feature type="compositionally biased region" description="Polar residues" evidence="2">
    <location>
        <begin position="1"/>
        <end position="25"/>
    </location>
</feature>
<feature type="region of interest" description="Disordered" evidence="2">
    <location>
        <begin position="1"/>
        <end position="30"/>
    </location>
</feature>
<comment type="caution">
    <text evidence="4">The sequence shown here is derived from an EMBL/GenBank/DDBJ whole genome shotgun (WGS) entry which is preliminary data.</text>
</comment>
<feature type="compositionally biased region" description="Basic and acidic residues" evidence="2">
    <location>
        <begin position="288"/>
        <end position="306"/>
    </location>
</feature>
<evidence type="ECO:0000313" key="4">
    <source>
        <dbReference type="EMBL" id="KAK4207689.1"/>
    </source>
</evidence>
<name>A0AAN6XVY4_9PEZI</name>
<dbReference type="Gene3D" id="3.40.50.300">
    <property type="entry name" value="P-loop containing nucleotide triphosphate hydrolases"/>
    <property type="match status" value="1"/>
</dbReference>
<reference evidence="4" key="2">
    <citation type="submission" date="2023-05" db="EMBL/GenBank/DDBJ databases">
        <authorList>
            <consortium name="Lawrence Berkeley National Laboratory"/>
            <person name="Steindorff A."/>
            <person name="Hensen N."/>
            <person name="Bonometti L."/>
            <person name="Westerberg I."/>
            <person name="Brannstrom I.O."/>
            <person name="Guillou S."/>
            <person name="Cros-Aarteil S."/>
            <person name="Calhoun S."/>
            <person name="Haridas S."/>
            <person name="Kuo A."/>
            <person name="Mondo S."/>
            <person name="Pangilinan J."/>
            <person name="Riley R."/>
            <person name="Labutti K."/>
            <person name="Andreopoulos B."/>
            <person name="Lipzen A."/>
            <person name="Chen C."/>
            <person name="Yanf M."/>
            <person name="Daum C."/>
            <person name="Ng V."/>
            <person name="Clum A."/>
            <person name="Ohm R."/>
            <person name="Martin F."/>
            <person name="Silar P."/>
            <person name="Natvig D."/>
            <person name="Lalanne C."/>
            <person name="Gautier V."/>
            <person name="Ament-Velasquez S.L."/>
            <person name="Kruys A."/>
            <person name="Hutchinson M.I."/>
            <person name="Powell A.J."/>
            <person name="Barry K."/>
            <person name="Miller A.N."/>
            <person name="Grigoriev I.V."/>
            <person name="Debuchy R."/>
            <person name="Gladieux P."/>
            <person name="Thoren M.H."/>
            <person name="Johannesson H."/>
        </authorList>
    </citation>
    <scope>NUCLEOTIDE SEQUENCE</scope>
    <source>
        <strain evidence="4">PSN293</strain>
    </source>
</reference>
<keyword evidence="5" id="KW-1185">Reference proteome</keyword>
<dbReference type="EMBL" id="MU858279">
    <property type="protein sequence ID" value="KAK4207689.1"/>
    <property type="molecule type" value="Genomic_DNA"/>
</dbReference>
<dbReference type="CDD" id="cd00882">
    <property type="entry name" value="Ras_like_GTPase"/>
    <property type="match status" value="1"/>
</dbReference>
<dbReference type="AlphaFoldDB" id="A0AAN6XVY4"/>
<dbReference type="SUPFAM" id="SSF52540">
    <property type="entry name" value="P-loop containing nucleoside triphosphate hydrolases"/>
    <property type="match status" value="1"/>
</dbReference>
<dbReference type="GO" id="GO:0005525">
    <property type="term" value="F:GTP binding"/>
    <property type="evidence" value="ECO:0007669"/>
    <property type="project" value="InterPro"/>
</dbReference>
<feature type="coiled-coil region" evidence="1">
    <location>
        <begin position="252"/>
        <end position="286"/>
    </location>
</feature>
<evidence type="ECO:0000259" key="3">
    <source>
        <dbReference type="Pfam" id="PF01926"/>
    </source>
</evidence>
<proteinExistence type="predicted"/>
<evidence type="ECO:0000313" key="5">
    <source>
        <dbReference type="Proteomes" id="UP001301769"/>
    </source>
</evidence>
<dbReference type="InterPro" id="IPR006073">
    <property type="entry name" value="GTP-bd"/>
</dbReference>
<reference evidence="4" key="1">
    <citation type="journal article" date="2023" name="Mol. Phylogenet. Evol.">
        <title>Genome-scale phylogeny and comparative genomics of the fungal order Sordariales.</title>
        <authorList>
            <person name="Hensen N."/>
            <person name="Bonometti L."/>
            <person name="Westerberg I."/>
            <person name="Brannstrom I.O."/>
            <person name="Guillou S."/>
            <person name="Cros-Aarteil S."/>
            <person name="Calhoun S."/>
            <person name="Haridas S."/>
            <person name="Kuo A."/>
            <person name="Mondo S."/>
            <person name="Pangilinan J."/>
            <person name="Riley R."/>
            <person name="LaButti K."/>
            <person name="Andreopoulos B."/>
            <person name="Lipzen A."/>
            <person name="Chen C."/>
            <person name="Yan M."/>
            <person name="Daum C."/>
            <person name="Ng V."/>
            <person name="Clum A."/>
            <person name="Steindorff A."/>
            <person name="Ohm R.A."/>
            <person name="Martin F."/>
            <person name="Silar P."/>
            <person name="Natvig D.O."/>
            <person name="Lalanne C."/>
            <person name="Gautier V."/>
            <person name="Ament-Velasquez S.L."/>
            <person name="Kruys A."/>
            <person name="Hutchinson M.I."/>
            <person name="Powell A.J."/>
            <person name="Barry K."/>
            <person name="Miller A.N."/>
            <person name="Grigoriev I.V."/>
            <person name="Debuchy R."/>
            <person name="Gladieux P."/>
            <person name="Hiltunen Thoren M."/>
            <person name="Johannesson H."/>
        </authorList>
    </citation>
    <scope>NUCLEOTIDE SEQUENCE</scope>
    <source>
        <strain evidence="4">PSN293</strain>
    </source>
</reference>
<gene>
    <name evidence="4" type="ORF">QBC37DRAFT_354844</name>
</gene>
<dbReference type="Proteomes" id="UP001301769">
    <property type="component" value="Unassembled WGS sequence"/>
</dbReference>